<sequence>MIGQAFAGLVILTGMLLVGGLVAVAYGLVRAHPALADGLAQLDPSGPGQQHRSVPTATSTSERAGLWLYRRTPVPLSTRQLRLLELRNKPIAEFFADKLVLALIGLLLPGLVGFMVMLVTGLPVGVPVLAGLLGLVAGYFVPDLQLARGGEQTRTDAREALFTFFDLVSLERMANLSATQALESAAAISDSPLFVSIRGALLRARLEQRPPYAELRRLAERLQLPQLADIADVMQLDETGAAVTTTLRARVRELRDAHLAEAKVAAHAISERMTIFMAIPAMVFGLIFLTPPLLRLIGT</sequence>
<accession>A0ABZ3FSS1</accession>
<dbReference type="EMBL" id="CP154795">
    <property type="protein sequence ID" value="XAN09118.1"/>
    <property type="molecule type" value="Genomic_DNA"/>
</dbReference>
<evidence type="ECO:0000313" key="3">
    <source>
        <dbReference type="Proteomes" id="UP001442841"/>
    </source>
</evidence>
<dbReference type="PANTHER" id="PTHR35007">
    <property type="entry name" value="INTEGRAL MEMBRANE PROTEIN-RELATED"/>
    <property type="match status" value="1"/>
</dbReference>
<feature type="transmembrane region" description="Helical" evidence="1">
    <location>
        <begin position="99"/>
        <end position="118"/>
    </location>
</feature>
<name>A0ABZ3FSS1_9ACTN</name>
<gene>
    <name evidence="2" type="ORF">AADG42_17950</name>
</gene>
<protein>
    <recommendedName>
        <fullName evidence="4">Type II secretion system protein GspF domain-containing protein</fullName>
    </recommendedName>
</protein>
<keyword evidence="1" id="KW-1133">Transmembrane helix</keyword>
<keyword evidence="1" id="KW-0472">Membrane</keyword>
<feature type="transmembrane region" description="Helical" evidence="1">
    <location>
        <begin position="273"/>
        <end position="294"/>
    </location>
</feature>
<keyword evidence="1" id="KW-0812">Transmembrane</keyword>
<proteinExistence type="predicted"/>
<reference evidence="2 3" key="1">
    <citation type="submission" date="2024-04" db="EMBL/GenBank/DDBJ databases">
        <title>Isolation of an actinomycete strain from pig manure.</title>
        <authorList>
            <person name="Gong T."/>
            <person name="Yu Z."/>
            <person name="An M."/>
            <person name="Wei C."/>
            <person name="Yang W."/>
            <person name="Liu L."/>
        </authorList>
    </citation>
    <scope>NUCLEOTIDE SEQUENCE [LARGE SCALE GENOMIC DNA]</scope>
    <source>
        <strain evidence="2 3">ZF39</strain>
    </source>
</reference>
<evidence type="ECO:0008006" key="4">
    <source>
        <dbReference type="Google" id="ProtNLM"/>
    </source>
</evidence>
<dbReference type="PANTHER" id="PTHR35007:SF1">
    <property type="entry name" value="PILUS ASSEMBLY PROTEIN"/>
    <property type="match status" value="1"/>
</dbReference>
<organism evidence="2 3">
    <name type="scientific">Ammonicoccus fulvus</name>
    <dbReference type="NCBI Taxonomy" id="3138240"/>
    <lineage>
        <taxon>Bacteria</taxon>
        <taxon>Bacillati</taxon>
        <taxon>Actinomycetota</taxon>
        <taxon>Actinomycetes</taxon>
        <taxon>Propionibacteriales</taxon>
        <taxon>Propionibacteriaceae</taxon>
        <taxon>Ammonicoccus</taxon>
    </lineage>
</organism>
<keyword evidence="3" id="KW-1185">Reference proteome</keyword>
<evidence type="ECO:0000256" key="1">
    <source>
        <dbReference type="SAM" id="Phobius"/>
    </source>
</evidence>
<dbReference type="Proteomes" id="UP001442841">
    <property type="component" value="Chromosome"/>
</dbReference>
<feature type="transmembrane region" description="Helical" evidence="1">
    <location>
        <begin position="6"/>
        <end position="29"/>
    </location>
</feature>
<dbReference type="RefSeq" id="WP_425310560.1">
    <property type="nucleotide sequence ID" value="NZ_CP154795.1"/>
</dbReference>
<feature type="transmembrane region" description="Helical" evidence="1">
    <location>
        <begin position="124"/>
        <end position="141"/>
    </location>
</feature>
<evidence type="ECO:0000313" key="2">
    <source>
        <dbReference type="EMBL" id="XAN09118.1"/>
    </source>
</evidence>